<dbReference type="InterPro" id="IPR000959">
    <property type="entry name" value="POLO_box_dom"/>
</dbReference>
<dbReference type="EMBL" id="CAAALY010005069">
    <property type="protein sequence ID" value="VEL08924.1"/>
    <property type="molecule type" value="Genomic_DNA"/>
</dbReference>
<evidence type="ECO:0000313" key="3">
    <source>
        <dbReference type="EMBL" id="VEL08924.1"/>
    </source>
</evidence>
<accession>A0A448WD78</accession>
<dbReference type="Proteomes" id="UP000784294">
    <property type="component" value="Unassembled WGS sequence"/>
</dbReference>
<evidence type="ECO:0000313" key="4">
    <source>
        <dbReference type="Proteomes" id="UP000784294"/>
    </source>
</evidence>
<sequence length="240" mass="26146">MAIEKLLSTTLDPIGDHQLSPFPVIVGRRPSFLHTSLSPTNTYLHAPGVSEPILSLAGLPPCLSALLSEVDLRLDNAEVQISHFTQQPARSEAKNLPEVSYATTTEPSRRVLASTGLSERRFDVSPERCRGSNPSPSRQNSASTKLPLPACSVFVEGIGWASVPSAEELQVQFNDGARLLIIYSDSLVRQIRFTPPVAHNGLADPIEECVFAPTDRLPAELHSRLALMPRVVKCLRSSHL</sequence>
<reference evidence="3" key="1">
    <citation type="submission" date="2018-11" db="EMBL/GenBank/DDBJ databases">
        <authorList>
            <consortium name="Pathogen Informatics"/>
        </authorList>
    </citation>
    <scope>NUCLEOTIDE SEQUENCE</scope>
</reference>
<evidence type="ECO:0000259" key="2">
    <source>
        <dbReference type="PROSITE" id="PS50078"/>
    </source>
</evidence>
<name>A0A448WD78_9PLAT</name>
<dbReference type="Gene3D" id="3.30.1120.30">
    <property type="entry name" value="POLO box domain"/>
    <property type="match status" value="1"/>
</dbReference>
<feature type="region of interest" description="Disordered" evidence="1">
    <location>
        <begin position="85"/>
        <end position="144"/>
    </location>
</feature>
<organism evidence="3 4">
    <name type="scientific">Protopolystoma xenopodis</name>
    <dbReference type="NCBI Taxonomy" id="117903"/>
    <lineage>
        <taxon>Eukaryota</taxon>
        <taxon>Metazoa</taxon>
        <taxon>Spiralia</taxon>
        <taxon>Lophotrochozoa</taxon>
        <taxon>Platyhelminthes</taxon>
        <taxon>Monogenea</taxon>
        <taxon>Polyopisthocotylea</taxon>
        <taxon>Polystomatidea</taxon>
        <taxon>Polystomatidae</taxon>
        <taxon>Protopolystoma</taxon>
    </lineage>
</organism>
<keyword evidence="4" id="KW-1185">Reference proteome</keyword>
<gene>
    <name evidence="3" type="ORF">PXEA_LOCUS2364</name>
</gene>
<feature type="compositionally biased region" description="Basic and acidic residues" evidence="1">
    <location>
        <begin position="118"/>
        <end position="130"/>
    </location>
</feature>
<feature type="compositionally biased region" description="Polar residues" evidence="1">
    <location>
        <begin position="132"/>
        <end position="144"/>
    </location>
</feature>
<protein>
    <recommendedName>
        <fullName evidence="2">POLO box domain-containing protein</fullName>
    </recommendedName>
</protein>
<comment type="caution">
    <text evidence="3">The sequence shown here is derived from an EMBL/GenBank/DDBJ whole genome shotgun (WGS) entry which is preliminary data.</text>
</comment>
<evidence type="ECO:0000256" key="1">
    <source>
        <dbReference type="SAM" id="MobiDB-lite"/>
    </source>
</evidence>
<feature type="domain" description="POLO box" evidence="2">
    <location>
        <begin position="147"/>
        <end position="237"/>
    </location>
</feature>
<dbReference type="InterPro" id="IPR036947">
    <property type="entry name" value="POLO_box_dom_sf"/>
</dbReference>
<dbReference type="AlphaFoldDB" id="A0A448WD78"/>
<dbReference type="PROSITE" id="PS50078">
    <property type="entry name" value="POLO_BOX"/>
    <property type="match status" value="1"/>
</dbReference>
<proteinExistence type="predicted"/>